<dbReference type="OrthoDB" id="9810154at2"/>
<evidence type="ECO:0000313" key="2">
    <source>
        <dbReference type="EMBL" id="SFF11568.1"/>
    </source>
</evidence>
<dbReference type="InterPro" id="IPR013078">
    <property type="entry name" value="His_Pase_superF_clade-1"/>
</dbReference>
<reference evidence="2 3" key="1">
    <citation type="submission" date="2016-10" db="EMBL/GenBank/DDBJ databases">
        <authorList>
            <person name="de Groot N.N."/>
        </authorList>
    </citation>
    <scope>NUCLEOTIDE SEQUENCE [LARGE SCALE GENOMIC DNA]</scope>
    <source>
        <strain>GEY</strain>
        <strain evidence="3">DSM 9560</strain>
    </source>
</reference>
<feature type="binding site" evidence="1">
    <location>
        <position position="59"/>
    </location>
    <ligand>
        <name>substrate</name>
    </ligand>
</feature>
<dbReference type="SUPFAM" id="SSF53254">
    <property type="entry name" value="Phosphoglycerate mutase-like"/>
    <property type="match status" value="1"/>
</dbReference>
<gene>
    <name evidence="2" type="ORF">SAMN04488541_101654</name>
</gene>
<dbReference type="CDD" id="cd07040">
    <property type="entry name" value="HP"/>
    <property type="match status" value="1"/>
</dbReference>
<name>A0A1I2G331_9BACT</name>
<dbReference type="PANTHER" id="PTHR47623:SF1">
    <property type="entry name" value="OS09G0287300 PROTEIN"/>
    <property type="match status" value="1"/>
</dbReference>
<accession>A0A1I2G331</accession>
<dbReference type="AlphaFoldDB" id="A0A1I2G331"/>
<dbReference type="InterPro" id="IPR029033">
    <property type="entry name" value="His_PPase_superfam"/>
</dbReference>
<evidence type="ECO:0000313" key="3">
    <source>
        <dbReference type="Proteomes" id="UP000199513"/>
    </source>
</evidence>
<dbReference type="RefSeq" id="WP_091544860.1">
    <property type="nucleotide sequence ID" value="NZ_FONY01000016.1"/>
</dbReference>
<dbReference type="Gene3D" id="3.40.50.1240">
    <property type="entry name" value="Phosphoglycerate mutase-like"/>
    <property type="match status" value="1"/>
</dbReference>
<dbReference type="EMBL" id="FONY01000016">
    <property type="protein sequence ID" value="SFF11568.1"/>
    <property type="molecule type" value="Genomic_DNA"/>
</dbReference>
<sequence>MAKNLLLVRHAEAETPYIGQRDFDREITSHGIISASQTGRKLKEIGFKPDIVLTSAAHRAKATAMLLSEQVGFPVESIQESEEIYSCNLKVLLDYVNNINDRYQTALLVNHNPNITYLAEYLTGESIYGGFNLLGIANITFDLDQWKLIGQNTGKLLWYKELYEPRS</sequence>
<dbReference type="PANTHER" id="PTHR47623">
    <property type="entry name" value="OS09G0287300 PROTEIN"/>
    <property type="match status" value="1"/>
</dbReference>
<dbReference type="STRING" id="1003.SAMN04488541_101654"/>
<protein>
    <submittedName>
        <fullName evidence="2">Phosphohistidine phosphatase</fullName>
    </submittedName>
</protein>
<dbReference type="Proteomes" id="UP000199513">
    <property type="component" value="Unassembled WGS sequence"/>
</dbReference>
<dbReference type="Pfam" id="PF00300">
    <property type="entry name" value="His_Phos_1"/>
    <property type="match status" value="1"/>
</dbReference>
<keyword evidence="3" id="KW-1185">Reference proteome</keyword>
<proteinExistence type="predicted"/>
<organism evidence="2 3">
    <name type="scientific">Thermoflexibacter ruber</name>
    <dbReference type="NCBI Taxonomy" id="1003"/>
    <lineage>
        <taxon>Bacteria</taxon>
        <taxon>Pseudomonadati</taxon>
        <taxon>Bacteroidota</taxon>
        <taxon>Cytophagia</taxon>
        <taxon>Cytophagales</taxon>
        <taxon>Thermoflexibacteraceae</taxon>
        <taxon>Thermoflexibacter</taxon>
    </lineage>
</organism>
<evidence type="ECO:0000256" key="1">
    <source>
        <dbReference type="PIRSR" id="PIRSR613078-2"/>
    </source>
</evidence>